<evidence type="ECO:0000256" key="13">
    <source>
        <dbReference type="ARBA" id="ARBA00047820"/>
    </source>
</evidence>
<reference evidence="14" key="1">
    <citation type="submission" date="2022-01" db="EMBL/GenBank/DDBJ databases">
        <authorList>
            <person name="Braso-Vives M."/>
        </authorList>
    </citation>
    <scope>NUCLEOTIDE SEQUENCE</scope>
</reference>
<evidence type="ECO:0000256" key="1">
    <source>
        <dbReference type="ARBA" id="ARBA00001946"/>
    </source>
</evidence>
<evidence type="ECO:0000256" key="8">
    <source>
        <dbReference type="ARBA" id="ARBA00022801"/>
    </source>
</evidence>
<protein>
    <recommendedName>
        <fullName evidence="12">Phospholysine phosphohistidine inorganic pyrophosphate phosphatase</fullName>
        <ecNumber evidence="5">3.6.1.1</ecNumber>
    </recommendedName>
</protein>
<dbReference type="CDD" id="cd07509">
    <property type="entry name" value="HAD_PPase"/>
    <property type="match status" value="1"/>
</dbReference>
<dbReference type="Pfam" id="PF13242">
    <property type="entry name" value="Hydrolase_like"/>
    <property type="match status" value="1"/>
</dbReference>
<dbReference type="AlphaFoldDB" id="A0A8J9ZNH7"/>
<evidence type="ECO:0000256" key="4">
    <source>
        <dbReference type="ARBA" id="ARBA00007958"/>
    </source>
</evidence>
<proteinExistence type="inferred from homology"/>
<keyword evidence="6" id="KW-0963">Cytoplasm</keyword>
<dbReference type="NCBIfam" id="TIGR01549">
    <property type="entry name" value="HAD-SF-IA-v1"/>
    <property type="match status" value="1"/>
</dbReference>
<organism evidence="14 15">
    <name type="scientific">Branchiostoma lanceolatum</name>
    <name type="common">Common lancelet</name>
    <name type="synonym">Amphioxus lanceolatum</name>
    <dbReference type="NCBI Taxonomy" id="7740"/>
    <lineage>
        <taxon>Eukaryota</taxon>
        <taxon>Metazoa</taxon>
        <taxon>Chordata</taxon>
        <taxon>Cephalochordata</taxon>
        <taxon>Leptocardii</taxon>
        <taxon>Amphioxiformes</taxon>
        <taxon>Branchiostomatidae</taxon>
        <taxon>Branchiostoma</taxon>
    </lineage>
</organism>
<dbReference type="Proteomes" id="UP000838412">
    <property type="component" value="Chromosome 3"/>
</dbReference>
<comment type="subcellular location">
    <subcellularLocation>
        <location evidence="3">Cytoplasm</location>
    </subcellularLocation>
    <subcellularLocation>
        <location evidence="2">Nucleus</location>
    </subcellularLocation>
</comment>
<evidence type="ECO:0000256" key="5">
    <source>
        <dbReference type="ARBA" id="ARBA00012146"/>
    </source>
</evidence>
<evidence type="ECO:0000256" key="3">
    <source>
        <dbReference type="ARBA" id="ARBA00004496"/>
    </source>
</evidence>
<dbReference type="GO" id="GO:0005634">
    <property type="term" value="C:nucleus"/>
    <property type="evidence" value="ECO:0007669"/>
    <property type="project" value="UniProtKB-SubCell"/>
</dbReference>
<name>A0A8J9ZNH7_BRALA</name>
<dbReference type="SUPFAM" id="SSF56784">
    <property type="entry name" value="HAD-like"/>
    <property type="match status" value="1"/>
</dbReference>
<dbReference type="OrthoDB" id="426235at2759"/>
<dbReference type="InterPro" id="IPR023214">
    <property type="entry name" value="HAD_sf"/>
</dbReference>
<dbReference type="Pfam" id="PF13344">
    <property type="entry name" value="Hydrolase_6"/>
    <property type="match status" value="1"/>
</dbReference>
<comment type="function">
    <text evidence="11">Phosphatase that hydrolyzes imidodiphosphate, 3-phosphohistidine and 6-phospholysine. Has broad substrate specificity and can also hydrolyze inorganic diphosphate, but with lower efficiency.</text>
</comment>
<keyword evidence="7" id="KW-0479">Metal-binding</keyword>
<keyword evidence="15" id="KW-1185">Reference proteome</keyword>
<dbReference type="InterPro" id="IPR006355">
    <property type="entry name" value="LHPP/HDHD2"/>
</dbReference>
<evidence type="ECO:0000256" key="6">
    <source>
        <dbReference type="ARBA" id="ARBA00022490"/>
    </source>
</evidence>
<dbReference type="InterPro" id="IPR006439">
    <property type="entry name" value="HAD-SF_hydro_IA"/>
</dbReference>
<evidence type="ECO:0000256" key="9">
    <source>
        <dbReference type="ARBA" id="ARBA00022842"/>
    </source>
</evidence>
<dbReference type="InterPro" id="IPR036412">
    <property type="entry name" value="HAD-like_sf"/>
</dbReference>
<dbReference type="GO" id="GO:0004427">
    <property type="term" value="F:inorganic diphosphate phosphatase activity"/>
    <property type="evidence" value="ECO:0007669"/>
    <property type="project" value="UniProtKB-EC"/>
</dbReference>
<accession>A0A8J9ZNH7</accession>
<evidence type="ECO:0000313" key="14">
    <source>
        <dbReference type="EMBL" id="CAH1258746.1"/>
    </source>
</evidence>
<keyword evidence="9" id="KW-0460">Magnesium</keyword>
<evidence type="ECO:0000256" key="7">
    <source>
        <dbReference type="ARBA" id="ARBA00022723"/>
    </source>
</evidence>
<dbReference type="FunFam" id="3.40.50.1000:FF:000051">
    <property type="entry name" value="Phospholysine phosphohistidine inorganic pyrophosphate phosphatase"/>
    <property type="match status" value="1"/>
</dbReference>
<evidence type="ECO:0000256" key="2">
    <source>
        <dbReference type="ARBA" id="ARBA00004123"/>
    </source>
</evidence>
<evidence type="ECO:0000256" key="12">
    <source>
        <dbReference type="ARBA" id="ARBA00039357"/>
    </source>
</evidence>
<dbReference type="PANTHER" id="PTHR19288">
    <property type="entry name" value="4-NITROPHENYLPHOSPHATASE-RELATED"/>
    <property type="match status" value="1"/>
</dbReference>
<keyword evidence="8" id="KW-0378">Hydrolase</keyword>
<comment type="cofactor">
    <cofactor evidence="1">
        <name>Mg(2+)</name>
        <dbReference type="ChEBI" id="CHEBI:18420"/>
    </cofactor>
</comment>
<evidence type="ECO:0000256" key="10">
    <source>
        <dbReference type="ARBA" id="ARBA00023242"/>
    </source>
</evidence>
<sequence>MASSGSWYDSCSDIQGVLLDISGVLYDSGAGGGVAIPGSVEAVKKLKQSGLSVRFCTNETQCTRDHLVTKLSGLGFQVHRDEVFAPAPAACIFLKDRNLRPHLLIHPGCRPEFEGVDCNNPNCVLIGDASDEFSYKNLNEAFRVLVGLQDPILISMGKGRYYKETDGLTLDVGVFMKALEYSCDVEAEVVGKPAKAFFLAALQDMGVQPQHALMVGDDVVNDIGGAQSVGMRGLQVRTGKYRPEDEHHPTVHPDGFVDNLKQAVDLLLQHRGQ</sequence>
<dbReference type="GO" id="GO:0016791">
    <property type="term" value="F:phosphatase activity"/>
    <property type="evidence" value="ECO:0007669"/>
    <property type="project" value="InterPro"/>
</dbReference>
<dbReference type="GO" id="GO:0005829">
    <property type="term" value="C:cytosol"/>
    <property type="evidence" value="ECO:0007669"/>
    <property type="project" value="TreeGrafter"/>
</dbReference>
<comment type="similarity">
    <text evidence="4">Belongs to the HAD-like hydrolase superfamily.</text>
</comment>
<comment type="catalytic activity">
    <reaction evidence="13">
        <text>diphosphate + H2O = 2 phosphate + H(+)</text>
        <dbReference type="Rhea" id="RHEA:24576"/>
        <dbReference type="ChEBI" id="CHEBI:15377"/>
        <dbReference type="ChEBI" id="CHEBI:15378"/>
        <dbReference type="ChEBI" id="CHEBI:33019"/>
        <dbReference type="ChEBI" id="CHEBI:43474"/>
        <dbReference type="EC" id="3.6.1.1"/>
    </reaction>
</comment>
<dbReference type="InterPro" id="IPR006357">
    <property type="entry name" value="HAD-SF_hydro_IIA"/>
</dbReference>
<keyword evidence="10" id="KW-0539">Nucleus</keyword>
<dbReference type="NCBIfam" id="TIGR01460">
    <property type="entry name" value="HAD-SF-IIA"/>
    <property type="match status" value="1"/>
</dbReference>
<dbReference type="PANTHER" id="PTHR19288:SF44">
    <property type="entry name" value="PHOSPHOLYSINE PHOSPHOHISTIDINE INORGANIC PYROPHOSPHATE PHOSPHATASE"/>
    <property type="match status" value="1"/>
</dbReference>
<gene>
    <name evidence="14" type="primary">LHPP</name>
    <name evidence="14" type="ORF">BLAG_LOCUS16205</name>
</gene>
<dbReference type="NCBIfam" id="TIGR01458">
    <property type="entry name" value="HAD-SF-IIA-hyp3"/>
    <property type="match status" value="1"/>
</dbReference>
<evidence type="ECO:0000313" key="15">
    <source>
        <dbReference type="Proteomes" id="UP000838412"/>
    </source>
</evidence>
<dbReference type="EC" id="3.6.1.1" evidence="5"/>
<dbReference type="GO" id="GO:0046872">
    <property type="term" value="F:metal ion binding"/>
    <property type="evidence" value="ECO:0007669"/>
    <property type="project" value="UniProtKB-KW"/>
</dbReference>
<evidence type="ECO:0000256" key="11">
    <source>
        <dbReference type="ARBA" id="ARBA00037258"/>
    </source>
</evidence>
<dbReference type="Gene3D" id="3.40.50.1000">
    <property type="entry name" value="HAD superfamily/HAD-like"/>
    <property type="match status" value="2"/>
</dbReference>
<dbReference type="EMBL" id="OV696688">
    <property type="protein sequence ID" value="CAH1258746.1"/>
    <property type="molecule type" value="Genomic_DNA"/>
</dbReference>